<dbReference type="EMBL" id="KL198049">
    <property type="protein sequence ID" value="KDQ12661.1"/>
    <property type="molecule type" value="Genomic_DNA"/>
</dbReference>
<keyword evidence="3" id="KW-0805">Transcription regulation</keyword>
<feature type="compositionally biased region" description="Low complexity" evidence="6">
    <location>
        <begin position="61"/>
        <end position="81"/>
    </location>
</feature>
<reference evidence="9" key="1">
    <citation type="journal article" date="2014" name="Proc. Natl. Acad. Sci. U.S.A.">
        <title>Extensive sampling of basidiomycete genomes demonstrates inadequacy of the white-rot/brown-rot paradigm for wood decay fungi.</title>
        <authorList>
            <person name="Riley R."/>
            <person name="Salamov A.A."/>
            <person name="Brown D.W."/>
            <person name="Nagy L.G."/>
            <person name="Floudas D."/>
            <person name="Held B.W."/>
            <person name="Levasseur A."/>
            <person name="Lombard V."/>
            <person name="Morin E."/>
            <person name="Otillar R."/>
            <person name="Lindquist E.A."/>
            <person name="Sun H."/>
            <person name="LaButti K.M."/>
            <person name="Schmutz J."/>
            <person name="Jabbour D."/>
            <person name="Luo H."/>
            <person name="Baker S.E."/>
            <person name="Pisabarro A.G."/>
            <person name="Walton J.D."/>
            <person name="Blanchette R.A."/>
            <person name="Henrissat B."/>
            <person name="Martin F."/>
            <person name="Cullen D."/>
            <person name="Hibbett D.S."/>
            <person name="Grigoriev I.V."/>
        </authorList>
    </citation>
    <scope>NUCLEOTIDE SEQUENCE [LARGE SCALE GENOMIC DNA]</scope>
    <source>
        <strain evidence="9">FD-172 SS1</strain>
    </source>
</reference>
<dbReference type="InterPro" id="IPR050815">
    <property type="entry name" value="TF_fung"/>
</dbReference>
<dbReference type="PANTHER" id="PTHR47338">
    <property type="entry name" value="ZN(II)2CYS6 TRANSCRIPTION FACTOR (EUROFUNG)-RELATED"/>
    <property type="match status" value="1"/>
</dbReference>
<comment type="subcellular location">
    <subcellularLocation>
        <location evidence="1">Nucleus</location>
    </subcellularLocation>
</comment>
<evidence type="ECO:0000256" key="3">
    <source>
        <dbReference type="ARBA" id="ARBA00023015"/>
    </source>
</evidence>
<dbReference type="InParanoid" id="A0A067MM44"/>
<dbReference type="SMART" id="SM00066">
    <property type="entry name" value="GAL4"/>
    <property type="match status" value="1"/>
</dbReference>
<sequence>MAPAASASSREWDLGRVGHAPDSARLNDRDLESSASKAICFRAALDIIPPNTVTGTRPGTAHLPTHPLSSSHHHPASSQHTRPQMQSATPANGEPARPKQKRIRKGAACNECRTKRCRCDGVRPTCGTCVRNNEPECTYNAMELRPRTVILQQRVDDLEAQLRLANEISNKIEIIRTHLPSASDLPLRARSSGASMSPLAPEHYLDTAQLLQMQLISRVDPMFGSWWKTGEQPPSGLITVLINQFAMQEHRHSHDPLTPAFYASLHNPDPDTGPHPALRNMIFLLGSAYGDGLLNALEPVFLQRAVFYLSQSLAQVDRLLDCIEAYTLLGNYYCCRGRQLQGVRNASTNMLLAAACGLHVLSPPHWTTNGTPSLLPPPASWAEVRSRIRVWWMVFVANRLGSAAVITTNDLPDENITTIWELPPAPVDSTMLRLSTVKSLYTRDGPDSNVYHDTANVLLCKTVALIERAGQVGFLAATTPKEDVAYWEKFELTEHILDRVTRTLPSIYEEPRFTPDAPHVILRAAGKTNPYIICPHLFVCDATILLHKGLARAGNAASRDLCLKAVWRAMQVVRKVQEQKMGGWVIPTMVTARIFQVFAEEYERLYALGDTERARVLLPELKILALTIREQIMHYPLAKVPFGRLKKLFPKLFTEPGFLSQ</sequence>
<dbReference type="PROSITE" id="PS00463">
    <property type="entry name" value="ZN2_CY6_FUNGAL_1"/>
    <property type="match status" value="1"/>
</dbReference>
<accession>A0A067MM44</accession>
<feature type="region of interest" description="Disordered" evidence="6">
    <location>
        <begin position="50"/>
        <end position="105"/>
    </location>
</feature>
<evidence type="ECO:0000256" key="1">
    <source>
        <dbReference type="ARBA" id="ARBA00004123"/>
    </source>
</evidence>
<dbReference type="CDD" id="cd00067">
    <property type="entry name" value="GAL4"/>
    <property type="match status" value="1"/>
</dbReference>
<dbReference type="PROSITE" id="PS50048">
    <property type="entry name" value="ZN2_CY6_FUNGAL_2"/>
    <property type="match status" value="1"/>
</dbReference>
<dbReference type="CDD" id="cd12148">
    <property type="entry name" value="fungal_TF_MHR"/>
    <property type="match status" value="1"/>
</dbReference>
<dbReference type="GO" id="GO:0000981">
    <property type="term" value="F:DNA-binding transcription factor activity, RNA polymerase II-specific"/>
    <property type="evidence" value="ECO:0007669"/>
    <property type="project" value="InterPro"/>
</dbReference>
<dbReference type="OrthoDB" id="39175at2759"/>
<evidence type="ECO:0000313" key="9">
    <source>
        <dbReference type="Proteomes" id="UP000027195"/>
    </source>
</evidence>
<dbReference type="Gene3D" id="4.10.240.10">
    <property type="entry name" value="Zn(2)-C6 fungal-type DNA-binding domain"/>
    <property type="match status" value="1"/>
</dbReference>
<gene>
    <name evidence="8" type="ORF">BOTBODRAFT_146640</name>
</gene>
<name>A0A067MM44_BOTB1</name>
<dbReference type="HOGENOM" id="CLU_022337_0_0_1"/>
<keyword evidence="9" id="KW-1185">Reference proteome</keyword>
<dbReference type="GO" id="GO:0006351">
    <property type="term" value="P:DNA-templated transcription"/>
    <property type="evidence" value="ECO:0007669"/>
    <property type="project" value="InterPro"/>
</dbReference>
<dbReference type="GO" id="GO:0008270">
    <property type="term" value="F:zinc ion binding"/>
    <property type="evidence" value="ECO:0007669"/>
    <property type="project" value="InterPro"/>
</dbReference>
<evidence type="ECO:0000313" key="8">
    <source>
        <dbReference type="EMBL" id="KDQ12661.1"/>
    </source>
</evidence>
<dbReference type="InterPro" id="IPR036864">
    <property type="entry name" value="Zn2-C6_fun-type_DNA-bd_sf"/>
</dbReference>
<proteinExistence type="predicted"/>
<evidence type="ECO:0000256" key="6">
    <source>
        <dbReference type="SAM" id="MobiDB-lite"/>
    </source>
</evidence>
<keyword evidence="4" id="KW-0804">Transcription</keyword>
<dbReference type="Pfam" id="PF00172">
    <property type="entry name" value="Zn_clus"/>
    <property type="match status" value="1"/>
</dbReference>
<evidence type="ECO:0000256" key="5">
    <source>
        <dbReference type="ARBA" id="ARBA00023242"/>
    </source>
</evidence>
<dbReference type="AlphaFoldDB" id="A0A067MM44"/>
<feature type="domain" description="Zn(2)-C6 fungal-type" evidence="7">
    <location>
        <begin position="108"/>
        <end position="139"/>
    </location>
</feature>
<evidence type="ECO:0000259" key="7">
    <source>
        <dbReference type="PROSITE" id="PS50048"/>
    </source>
</evidence>
<dbReference type="SUPFAM" id="SSF57701">
    <property type="entry name" value="Zn2/Cys6 DNA-binding domain"/>
    <property type="match status" value="1"/>
</dbReference>
<dbReference type="InterPro" id="IPR001138">
    <property type="entry name" value="Zn2Cys6_DnaBD"/>
</dbReference>
<keyword evidence="5" id="KW-0539">Nucleus</keyword>
<dbReference type="GO" id="GO:0005634">
    <property type="term" value="C:nucleus"/>
    <property type="evidence" value="ECO:0007669"/>
    <property type="project" value="UniProtKB-SubCell"/>
</dbReference>
<dbReference type="PANTHER" id="PTHR47338:SF29">
    <property type="entry name" value="ZN(2)-C6 FUNGAL-TYPE DOMAIN-CONTAINING PROTEIN"/>
    <property type="match status" value="1"/>
</dbReference>
<protein>
    <recommendedName>
        <fullName evidence="7">Zn(2)-C6 fungal-type domain-containing protein</fullName>
    </recommendedName>
</protein>
<dbReference type="Proteomes" id="UP000027195">
    <property type="component" value="Unassembled WGS sequence"/>
</dbReference>
<organism evidence="8 9">
    <name type="scientific">Botryobasidium botryosum (strain FD-172 SS1)</name>
    <dbReference type="NCBI Taxonomy" id="930990"/>
    <lineage>
        <taxon>Eukaryota</taxon>
        <taxon>Fungi</taxon>
        <taxon>Dikarya</taxon>
        <taxon>Basidiomycota</taxon>
        <taxon>Agaricomycotina</taxon>
        <taxon>Agaricomycetes</taxon>
        <taxon>Cantharellales</taxon>
        <taxon>Botryobasidiaceae</taxon>
        <taxon>Botryobasidium</taxon>
    </lineage>
</organism>
<evidence type="ECO:0000256" key="2">
    <source>
        <dbReference type="ARBA" id="ARBA00022723"/>
    </source>
</evidence>
<evidence type="ECO:0000256" key="4">
    <source>
        <dbReference type="ARBA" id="ARBA00023163"/>
    </source>
</evidence>
<feature type="region of interest" description="Disordered" evidence="6">
    <location>
        <begin position="1"/>
        <end position="31"/>
    </location>
</feature>
<keyword evidence="2" id="KW-0479">Metal-binding</keyword>
<dbReference type="GO" id="GO:0003677">
    <property type="term" value="F:DNA binding"/>
    <property type="evidence" value="ECO:0007669"/>
    <property type="project" value="InterPro"/>
</dbReference>